<reference evidence="10" key="1">
    <citation type="submission" date="2020-04" db="EMBL/GenBank/DDBJ databases">
        <authorList>
            <person name="Alioto T."/>
            <person name="Alioto T."/>
            <person name="Gomez Garrido J."/>
        </authorList>
    </citation>
    <scope>NUCLEOTIDE SEQUENCE</scope>
    <source>
        <strain evidence="10">A484AB</strain>
    </source>
</reference>
<dbReference type="AlphaFoldDB" id="A0A7D9IS94"/>
<gene>
    <name evidence="10" type="ORF">PACLA_8A074400</name>
</gene>
<evidence type="ECO:0000256" key="2">
    <source>
        <dbReference type="ARBA" id="ARBA00022490"/>
    </source>
</evidence>
<keyword evidence="5" id="KW-0949">S-adenosyl-L-methionine</keyword>
<dbReference type="InterPro" id="IPR039846">
    <property type="entry name" value="ZCCHC4"/>
</dbReference>
<feature type="compositionally biased region" description="Basic residues" evidence="9">
    <location>
        <begin position="445"/>
        <end position="466"/>
    </location>
</feature>
<keyword evidence="11" id="KW-1185">Reference proteome</keyword>
<evidence type="ECO:0000256" key="3">
    <source>
        <dbReference type="ARBA" id="ARBA00022603"/>
    </source>
</evidence>
<evidence type="ECO:0000313" key="10">
    <source>
        <dbReference type="EMBL" id="CAB4012570.1"/>
    </source>
</evidence>
<keyword evidence="8" id="KW-0862">Zinc</keyword>
<evidence type="ECO:0000313" key="11">
    <source>
        <dbReference type="Proteomes" id="UP001152795"/>
    </source>
</evidence>
<dbReference type="PANTHER" id="PTHR13493:SF3">
    <property type="entry name" value="RRNA N6-ADENOSINE-METHYLTRANSFERASE ZCCHC4"/>
    <property type="match status" value="1"/>
</dbReference>
<evidence type="ECO:0000256" key="9">
    <source>
        <dbReference type="SAM" id="MobiDB-lite"/>
    </source>
</evidence>
<protein>
    <submittedName>
        <fullName evidence="10">Zinc finger CCHC domain-containing 4</fullName>
    </submittedName>
</protein>
<organism evidence="10 11">
    <name type="scientific">Paramuricea clavata</name>
    <name type="common">Red gorgonian</name>
    <name type="synonym">Violescent sea-whip</name>
    <dbReference type="NCBI Taxonomy" id="317549"/>
    <lineage>
        <taxon>Eukaryota</taxon>
        <taxon>Metazoa</taxon>
        <taxon>Cnidaria</taxon>
        <taxon>Anthozoa</taxon>
        <taxon>Octocorallia</taxon>
        <taxon>Malacalcyonacea</taxon>
        <taxon>Plexauridae</taxon>
        <taxon>Paramuricea</taxon>
    </lineage>
</organism>
<keyword evidence="6" id="KW-0479">Metal-binding</keyword>
<dbReference type="PANTHER" id="PTHR13493">
    <property type="entry name" value="ZINC FINGER CCHC DOMAIN-CONTAINING"/>
    <property type="match status" value="1"/>
</dbReference>
<feature type="region of interest" description="Disordered" evidence="9">
    <location>
        <begin position="436"/>
        <end position="466"/>
    </location>
</feature>
<accession>A0A7D9IS94</accession>
<sequence>MHPSHERLGVEVFIPGENKQKNPSCPHGPMLMFERYFESKPPRRFYSCSACRDRKECNFFQWEDETPSIASQDAHRRIIEASKPSISHTQCLKRLKRVRRLKESQRTYCHTCAQLLLPKEMDKHNDHEMTSGISDDIVSSPSYLFKPLDKKKSFAQYLFSDASVDFLLETFERLGYKNILCIGTPRIHEAIQTKKVNEMDSILLDLDHRYAQFNDEGRFIHYNMFNHHFFDEDLAKPLLQNFFENSKLNSLLVVLDPPFGGLVEVLAASIRKIWKLADCNKDNKELPTFWIFPYFMESHIVEEMPSFNMCELKVNYDNHPLYKKRHSSSAKTSPVRIFTNVSLRDIVLPEDEGYRYCEKCERYVSESNVHCELCNDCTSKDGRIWLHCGLCNKCVKKDRVHCQSCDRCEVAEHVCQRSLRGCHICGKLDHKRKNCPDRPRLHSGGNKRKMGKEKSSKIKKSKGISE</sequence>
<comment type="caution">
    <text evidence="10">The sequence shown here is derived from an EMBL/GenBank/DDBJ whole genome shotgun (WGS) entry which is preliminary data.</text>
</comment>
<dbReference type="GO" id="GO:0008988">
    <property type="term" value="F:rRNA (adenine-N6-)-methyltransferase activity"/>
    <property type="evidence" value="ECO:0007669"/>
    <property type="project" value="InterPro"/>
</dbReference>
<dbReference type="Pfam" id="PF06839">
    <property type="entry name" value="Zn_ribbon_GRF"/>
    <property type="match status" value="1"/>
</dbReference>
<evidence type="ECO:0000256" key="5">
    <source>
        <dbReference type="ARBA" id="ARBA00022691"/>
    </source>
</evidence>
<evidence type="ECO:0000256" key="7">
    <source>
        <dbReference type="ARBA" id="ARBA00022771"/>
    </source>
</evidence>
<keyword evidence="7" id="KW-0863">Zinc-finger</keyword>
<evidence type="ECO:0000256" key="6">
    <source>
        <dbReference type="ARBA" id="ARBA00022723"/>
    </source>
</evidence>
<evidence type="ECO:0000256" key="8">
    <source>
        <dbReference type="ARBA" id="ARBA00022833"/>
    </source>
</evidence>
<keyword evidence="2" id="KW-0963">Cytoplasm</keyword>
<dbReference type="Pfam" id="PF10237">
    <property type="entry name" value="N6-adenineMlase"/>
    <property type="match status" value="1"/>
</dbReference>
<dbReference type="InterPro" id="IPR041370">
    <property type="entry name" value="Mlase_EEF1AKMT1/ZCCHC4"/>
</dbReference>
<evidence type="ECO:0000256" key="4">
    <source>
        <dbReference type="ARBA" id="ARBA00022679"/>
    </source>
</evidence>
<dbReference type="Proteomes" id="UP001152795">
    <property type="component" value="Unassembled WGS sequence"/>
</dbReference>
<comment type="subcellular location">
    <subcellularLocation>
        <location evidence="1">Cytoplasm</location>
    </subcellularLocation>
</comment>
<name>A0A7D9IS94_PARCT</name>
<dbReference type="GO" id="GO:0005730">
    <property type="term" value="C:nucleolus"/>
    <property type="evidence" value="ECO:0007669"/>
    <property type="project" value="TreeGrafter"/>
</dbReference>
<dbReference type="EMBL" id="CACRXK020007561">
    <property type="protein sequence ID" value="CAB4012570.1"/>
    <property type="molecule type" value="Genomic_DNA"/>
</dbReference>
<keyword evidence="4" id="KW-0808">Transferase</keyword>
<dbReference type="InterPro" id="IPR010666">
    <property type="entry name" value="Znf_GRF"/>
</dbReference>
<proteinExistence type="predicted"/>
<dbReference type="GO" id="GO:0005737">
    <property type="term" value="C:cytoplasm"/>
    <property type="evidence" value="ECO:0007669"/>
    <property type="project" value="UniProtKB-SubCell"/>
</dbReference>
<dbReference type="PROSITE" id="PS50216">
    <property type="entry name" value="DHHC"/>
    <property type="match status" value="1"/>
</dbReference>
<keyword evidence="3" id="KW-0489">Methyltransferase</keyword>
<evidence type="ECO:0000256" key="1">
    <source>
        <dbReference type="ARBA" id="ARBA00004496"/>
    </source>
</evidence>
<dbReference type="GO" id="GO:0008270">
    <property type="term" value="F:zinc ion binding"/>
    <property type="evidence" value="ECO:0007669"/>
    <property type="project" value="UniProtKB-KW"/>
</dbReference>
<dbReference type="OrthoDB" id="431817at2759"/>
<dbReference type="PROSITE" id="PS51999">
    <property type="entry name" value="ZF_GRF"/>
    <property type="match status" value="1"/>
</dbReference>